<dbReference type="InterPro" id="IPR000917">
    <property type="entry name" value="Sulfatase_N"/>
</dbReference>
<name>A0A1Y6IY30_9VIBR</name>
<evidence type="ECO:0000256" key="1">
    <source>
        <dbReference type="ARBA" id="ARBA00008779"/>
    </source>
</evidence>
<dbReference type="EC" id="3.1.6.-" evidence="7"/>
<dbReference type="Proteomes" id="UP001283366">
    <property type="component" value="Unassembled WGS sequence"/>
</dbReference>
<evidence type="ECO:0000313" key="9">
    <source>
        <dbReference type="Proteomes" id="UP000196125"/>
    </source>
</evidence>
<dbReference type="Pfam" id="PF00884">
    <property type="entry name" value="Sulfatase"/>
    <property type="match status" value="1"/>
</dbReference>
<feature type="region of interest" description="Disordered" evidence="5">
    <location>
        <begin position="1"/>
        <end position="26"/>
    </location>
</feature>
<feature type="compositionally biased region" description="Basic residues" evidence="5">
    <location>
        <begin position="1"/>
        <end position="10"/>
    </location>
</feature>
<evidence type="ECO:0000256" key="2">
    <source>
        <dbReference type="ARBA" id="ARBA00022723"/>
    </source>
</evidence>
<dbReference type="CDD" id="cd16025">
    <property type="entry name" value="PAS_like"/>
    <property type="match status" value="1"/>
</dbReference>
<evidence type="ECO:0000313" key="7">
    <source>
        <dbReference type="EMBL" id="MDW6005225.1"/>
    </source>
</evidence>
<dbReference type="SUPFAM" id="SSF53649">
    <property type="entry name" value="Alkaline phosphatase-like"/>
    <property type="match status" value="1"/>
</dbReference>
<dbReference type="PANTHER" id="PTHR42693">
    <property type="entry name" value="ARYLSULFATASE FAMILY MEMBER"/>
    <property type="match status" value="1"/>
</dbReference>
<evidence type="ECO:0000259" key="6">
    <source>
        <dbReference type="Pfam" id="PF00884"/>
    </source>
</evidence>
<dbReference type="PANTHER" id="PTHR42693:SF33">
    <property type="entry name" value="ARYLSULFATASE"/>
    <property type="match status" value="1"/>
</dbReference>
<dbReference type="RefSeq" id="WP_087482578.1">
    <property type="nucleotide sequence ID" value="NZ_AP024884.1"/>
</dbReference>
<protein>
    <submittedName>
        <fullName evidence="8">Arylsulfatase</fullName>
        <ecNumber evidence="7">3.1.6.-</ecNumber>
        <ecNumber evidence="8">3.1.6.1</ecNumber>
    </submittedName>
</protein>
<comment type="similarity">
    <text evidence="1">Belongs to the sulfatase family.</text>
</comment>
<evidence type="ECO:0000313" key="8">
    <source>
        <dbReference type="EMBL" id="SMS02564.1"/>
    </source>
</evidence>
<dbReference type="InterPro" id="IPR024607">
    <property type="entry name" value="Sulfatase_CS"/>
</dbReference>
<keyword evidence="4" id="KW-0106">Calcium</keyword>
<evidence type="ECO:0000256" key="3">
    <source>
        <dbReference type="ARBA" id="ARBA00022801"/>
    </source>
</evidence>
<dbReference type="EMBL" id="FXXI01000011">
    <property type="protein sequence ID" value="SMS02564.1"/>
    <property type="molecule type" value="Genomic_DNA"/>
</dbReference>
<accession>A0A1Y6IY30</accession>
<reference evidence="7 10" key="2">
    <citation type="submission" date="2023-11" db="EMBL/GenBank/DDBJ databases">
        <title>Plant-associative lifestyle of Vibrio porteresiae and its evolutionary dynamics.</title>
        <authorList>
            <person name="Rameshkumar N."/>
            <person name="Kirti K."/>
        </authorList>
    </citation>
    <scope>NUCLEOTIDE SEQUENCE [LARGE SCALE GENOMIC DNA]</scope>
    <source>
        <strain evidence="7 10">MSSRF38</strain>
    </source>
</reference>
<dbReference type="GO" id="GO:0004065">
    <property type="term" value="F:arylsulfatase activity"/>
    <property type="evidence" value="ECO:0007669"/>
    <property type="project" value="UniProtKB-EC"/>
</dbReference>
<keyword evidence="2" id="KW-0479">Metal-binding</keyword>
<keyword evidence="3 8" id="KW-0378">Hydrolase</keyword>
<dbReference type="Gene3D" id="3.40.720.10">
    <property type="entry name" value="Alkaline Phosphatase, subunit A"/>
    <property type="match status" value="1"/>
</dbReference>
<evidence type="ECO:0000256" key="4">
    <source>
        <dbReference type="ARBA" id="ARBA00022837"/>
    </source>
</evidence>
<sequence>MQLSKLRKRVSGALGNRSSHQDGKSETTAGINAVAKKHLLNVFSIAAVTSALSVSGFVDAAQAQTHNSQQPNVIMILLDDIGFSDLGAFGSEVKTPNIDALAASGLRYNRFDTNAICAPTRASLITGRNAQTVHMEDLPPKHMPGIKEAPGPDASVPLGSGPANSGELPTNAQTVAEAFRAAGYETFALGKWHLAPEYSKGNEERNHQFWPLKKGFDYYYGFISGHTDQWHPDLIENNKEIPTPQMPGYHLSVDLTDHAIHLMDQNDPQPKFLYFAMGAAHAPLHVPKSYIEAYKGKYDMGWDKLRQQRFERQKKMGIIPADTKLPAREKGDLAWDSLDDQHKRVFARFMETYAGFLTHTDEQIGRLVKHLKETGQYDNTLIVFATDNGAASEGSQKGGFYHAYMDKTTVAEMDANLDKAGGPETYMLYQRPWAWAGATPFRRYKLWPFAGGVRTPLIVSWPGHIKDEGAIRHQYVQLVDLAPTMLEAAGTKFAKSVDGVKQIPVAGKSILPTFTNKHAKTRNVQYFELRGQRAITQGKWKAVAMHKIGTDFADDQWELFDTQADFSESTNVADKYPKKLAEMKKLWWEEAKKYSDPAYIKPWDLLYHFNHMEDAFPD</sequence>
<dbReference type="Proteomes" id="UP000196125">
    <property type="component" value="Unassembled WGS sequence"/>
</dbReference>
<dbReference type="GO" id="GO:0046872">
    <property type="term" value="F:metal ion binding"/>
    <property type="evidence" value="ECO:0007669"/>
    <property type="project" value="UniProtKB-KW"/>
</dbReference>
<feature type="domain" description="Sulfatase N-terminal" evidence="6">
    <location>
        <begin position="71"/>
        <end position="490"/>
    </location>
</feature>
<dbReference type="OrthoDB" id="9803751at2"/>
<gene>
    <name evidence="8" type="primary">atsA</name>
    <name evidence="7" type="ORF">SBX37_20370</name>
    <name evidence="8" type="ORF">VIM7927_03897</name>
</gene>
<proteinExistence type="inferred from homology"/>
<dbReference type="EMBL" id="JAWRCO010000002">
    <property type="protein sequence ID" value="MDW6005225.1"/>
    <property type="molecule type" value="Genomic_DNA"/>
</dbReference>
<dbReference type="InterPro" id="IPR017850">
    <property type="entry name" value="Alkaline_phosphatase_core_sf"/>
</dbReference>
<dbReference type="EC" id="3.1.6.1" evidence="8"/>
<dbReference type="InterPro" id="IPR050738">
    <property type="entry name" value="Sulfatase"/>
</dbReference>
<dbReference type="PROSITE" id="PS00523">
    <property type="entry name" value="SULFATASE_1"/>
    <property type="match status" value="1"/>
</dbReference>
<evidence type="ECO:0000313" key="10">
    <source>
        <dbReference type="Proteomes" id="UP001283366"/>
    </source>
</evidence>
<dbReference type="Gene3D" id="3.30.1120.10">
    <property type="match status" value="1"/>
</dbReference>
<keyword evidence="10" id="KW-1185">Reference proteome</keyword>
<organism evidence="8 9">
    <name type="scientific">Vibrio mangrovi</name>
    <dbReference type="NCBI Taxonomy" id="474394"/>
    <lineage>
        <taxon>Bacteria</taxon>
        <taxon>Pseudomonadati</taxon>
        <taxon>Pseudomonadota</taxon>
        <taxon>Gammaproteobacteria</taxon>
        <taxon>Vibrionales</taxon>
        <taxon>Vibrionaceae</taxon>
        <taxon>Vibrio</taxon>
    </lineage>
</organism>
<evidence type="ECO:0000256" key="5">
    <source>
        <dbReference type="SAM" id="MobiDB-lite"/>
    </source>
</evidence>
<dbReference type="AlphaFoldDB" id="A0A1Y6IY30"/>
<reference evidence="8 9" key="1">
    <citation type="submission" date="2017-05" db="EMBL/GenBank/DDBJ databases">
        <authorList>
            <person name="Song R."/>
            <person name="Chenine A.L."/>
            <person name="Ruprecht R.M."/>
        </authorList>
    </citation>
    <scope>NUCLEOTIDE SEQUENCE [LARGE SCALE GENOMIC DNA]</scope>
    <source>
        <strain evidence="8 9">CECT 7927</strain>
    </source>
</reference>